<keyword evidence="3" id="KW-1185">Reference proteome</keyword>
<gene>
    <name evidence="2" type="ORF">ACFFP1_13845</name>
</gene>
<keyword evidence="1" id="KW-0472">Membrane</keyword>
<evidence type="ECO:0000313" key="2">
    <source>
        <dbReference type="EMBL" id="MFB9820578.1"/>
    </source>
</evidence>
<reference evidence="2 3" key="1">
    <citation type="submission" date="2024-09" db="EMBL/GenBank/DDBJ databases">
        <authorList>
            <person name="Sun Q."/>
            <person name="Mori K."/>
        </authorList>
    </citation>
    <scope>NUCLEOTIDE SEQUENCE [LARGE SCALE GENOMIC DNA]</scope>
    <source>
        <strain evidence="2 3">JCM 1334</strain>
    </source>
</reference>
<name>A0ABV5Y0Q1_ARTRM</name>
<dbReference type="RefSeq" id="WP_234751110.1">
    <property type="nucleotide sequence ID" value="NZ_BAAAWN010000001.1"/>
</dbReference>
<comment type="caution">
    <text evidence="2">The sequence shown here is derived from an EMBL/GenBank/DDBJ whole genome shotgun (WGS) entry which is preliminary data.</text>
</comment>
<dbReference type="EMBL" id="JBHMBC010000022">
    <property type="protein sequence ID" value="MFB9820578.1"/>
    <property type="molecule type" value="Genomic_DNA"/>
</dbReference>
<evidence type="ECO:0000313" key="3">
    <source>
        <dbReference type="Proteomes" id="UP001589702"/>
    </source>
</evidence>
<feature type="transmembrane region" description="Helical" evidence="1">
    <location>
        <begin position="43"/>
        <end position="64"/>
    </location>
</feature>
<sequence length="155" mass="16506">MVISEVRLARRSRVLIWVIVSASVIVLVVSALVSGIFLPGLLMAAGIVAFTWAIVRMTVSIAIAGEKIVLRCAPFYSTEVSISDVLAVATAEDTSLSDGYGFRVMGQGTRGLLAGGPAVALETKTRRWIVSTAHPEEVVSTIQDQSAGNPWHEEP</sequence>
<feature type="transmembrane region" description="Helical" evidence="1">
    <location>
        <begin position="14"/>
        <end position="37"/>
    </location>
</feature>
<evidence type="ECO:0000256" key="1">
    <source>
        <dbReference type="SAM" id="Phobius"/>
    </source>
</evidence>
<protein>
    <recommendedName>
        <fullName evidence="4">PH domain-containing protein</fullName>
    </recommendedName>
</protein>
<keyword evidence="1" id="KW-0812">Transmembrane</keyword>
<proteinExistence type="predicted"/>
<dbReference type="Proteomes" id="UP001589702">
    <property type="component" value="Unassembled WGS sequence"/>
</dbReference>
<organism evidence="2 3">
    <name type="scientific">Arthrobacter ramosus</name>
    <dbReference type="NCBI Taxonomy" id="1672"/>
    <lineage>
        <taxon>Bacteria</taxon>
        <taxon>Bacillati</taxon>
        <taxon>Actinomycetota</taxon>
        <taxon>Actinomycetes</taxon>
        <taxon>Micrococcales</taxon>
        <taxon>Micrococcaceae</taxon>
        <taxon>Arthrobacter</taxon>
    </lineage>
</organism>
<keyword evidence="1" id="KW-1133">Transmembrane helix</keyword>
<evidence type="ECO:0008006" key="4">
    <source>
        <dbReference type="Google" id="ProtNLM"/>
    </source>
</evidence>
<accession>A0ABV5Y0Q1</accession>